<comment type="caution">
    <text evidence="6">The sequence shown here is derived from an EMBL/GenBank/DDBJ whole genome shotgun (WGS) entry which is preliminary data.</text>
</comment>
<dbReference type="Gene3D" id="1.10.357.10">
    <property type="entry name" value="Tetracycline Repressor, domain 2"/>
    <property type="match status" value="1"/>
</dbReference>
<organism evidence="6 7">
    <name type="scientific">Rhodococcus cercidiphylli</name>
    <dbReference type="NCBI Taxonomy" id="489916"/>
    <lineage>
        <taxon>Bacteria</taxon>
        <taxon>Bacillati</taxon>
        <taxon>Actinomycetota</taxon>
        <taxon>Actinomycetes</taxon>
        <taxon>Mycobacteriales</taxon>
        <taxon>Nocardiaceae</taxon>
        <taxon>Rhodococcus</taxon>
    </lineage>
</organism>
<evidence type="ECO:0000313" key="6">
    <source>
        <dbReference type="EMBL" id="MDV6231981.1"/>
    </source>
</evidence>
<dbReference type="Pfam" id="PF00440">
    <property type="entry name" value="TetR_N"/>
    <property type="match status" value="1"/>
</dbReference>
<dbReference type="InterPro" id="IPR009057">
    <property type="entry name" value="Homeodomain-like_sf"/>
</dbReference>
<evidence type="ECO:0000313" key="7">
    <source>
        <dbReference type="Proteomes" id="UP001185899"/>
    </source>
</evidence>
<evidence type="ECO:0000256" key="2">
    <source>
        <dbReference type="ARBA" id="ARBA00023125"/>
    </source>
</evidence>
<dbReference type="RefSeq" id="WP_317548755.1">
    <property type="nucleotide sequence ID" value="NZ_JAWLKE010000005.1"/>
</dbReference>
<feature type="DNA-binding region" description="H-T-H motif" evidence="4">
    <location>
        <begin position="52"/>
        <end position="71"/>
    </location>
</feature>
<dbReference type="InterPro" id="IPR004111">
    <property type="entry name" value="Repressor_TetR_C"/>
</dbReference>
<evidence type="ECO:0000256" key="4">
    <source>
        <dbReference type="PROSITE-ProRule" id="PRU00335"/>
    </source>
</evidence>
<keyword evidence="7" id="KW-1185">Reference proteome</keyword>
<evidence type="ECO:0000256" key="3">
    <source>
        <dbReference type="ARBA" id="ARBA00023163"/>
    </source>
</evidence>
<dbReference type="PANTHER" id="PTHR30055">
    <property type="entry name" value="HTH-TYPE TRANSCRIPTIONAL REGULATOR RUTR"/>
    <property type="match status" value="1"/>
</dbReference>
<dbReference type="Pfam" id="PF02909">
    <property type="entry name" value="TetR_C_1"/>
    <property type="match status" value="1"/>
</dbReference>
<keyword evidence="3" id="KW-0804">Transcription</keyword>
<dbReference type="SUPFAM" id="SSF46689">
    <property type="entry name" value="Homeodomain-like"/>
    <property type="match status" value="1"/>
</dbReference>
<dbReference type="InterPro" id="IPR050109">
    <property type="entry name" value="HTH-type_TetR-like_transc_reg"/>
</dbReference>
<dbReference type="Gene3D" id="1.10.10.60">
    <property type="entry name" value="Homeodomain-like"/>
    <property type="match status" value="1"/>
</dbReference>
<dbReference type="PANTHER" id="PTHR30055:SF151">
    <property type="entry name" value="TRANSCRIPTIONAL REGULATORY PROTEIN"/>
    <property type="match status" value="1"/>
</dbReference>
<dbReference type="EMBL" id="JAWLKE010000005">
    <property type="protein sequence ID" value="MDV6231981.1"/>
    <property type="molecule type" value="Genomic_DNA"/>
</dbReference>
<gene>
    <name evidence="6" type="ORF">R3P95_15625</name>
</gene>
<name>A0ABU4B0F7_9NOCA</name>
<dbReference type="InterPro" id="IPR001647">
    <property type="entry name" value="HTH_TetR"/>
</dbReference>
<keyword evidence="1" id="KW-0805">Transcription regulation</keyword>
<evidence type="ECO:0000259" key="5">
    <source>
        <dbReference type="PROSITE" id="PS50977"/>
    </source>
</evidence>
<dbReference type="SUPFAM" id="SSF48498">
    <property type="entry name" value="Tetracyclin repressor-like, C-terminal domain"/>
    <property type="match status" value="1"/>
</dbReference>
<dbReference type="InterPro" id="IPR036271">
    <property type="entry name" value="Tet_transcr_reg_TetR-rel_C_sf"/>
</dbReference>
<dbReference type="Proteomes" id="UP001185899">
    <property type="component" value="Unassembled WGS sequence"/>
</dbReference>
<keyword evidence="2 4" id="KW-0238">DNA-binding</keyword>
<accession>A0ABU4B0F7</accession>
<sequence>MASKKDIPFDPARTLGLLWRVGAKPSRTGLSVDAIVDAAIELADATGLESVSMRNVAQHLGVGAMSLYTHVPGREELADLMIDRALAGLYSHVDEPASVAGGWRPAMRFVAERNWSLYQQHSWLLEAEGARPVLGPHINDKYEAELRPLEGIGLGDVEIDSVLTLVLTHVSGTARALAGVARVKEQSGMSDAQWWAATAPILERVMDRERFPVSSRVGTAAATSYDAASDPVHAYRFGLECILDGVEAMISRSQPVGRSAASE</sequence>
<evidence type="ECO:0000256" key="1">
    <source>
        <dbReference type="ARBA" id="ARBA00023015"/>
    </source>
</evidence>
<protein>
    <submittedName>
        <fullName evidence="6">TetR/AcrR family transcriptional regulator</fullName>
    </submittedName>
</protein>
<feature type="domain" description="HTH tetR-type" evidence="5">
    <location>
        <begin position="29"/>
        <end position="89"/>
    </location>
</feature>
<reference evidence="6 7" key="1">
    <citation type="submission" date="2023-10" db="EMBL/GenBank/DDBJ databases">
        <title>Development of a sustainable strategy for remediation of hydrocarbon-contaminated territories based on the waste exchange concept.</title>
        <authorList>
            <person name="Krivoruchko A."/>
        </authorList>
    </citation>
    <scope>NUCLEOTIDE SEQUENCE [LARGE SCALE GENOMIC DNA]</scope>
    <source>
        <strain evidence="6 7">IEGM 1322</strain>
    </source>
</reference>
<proteinExistence type="predicted"/>
<dbReference type="PROSITE" id="PS50977">
    <property type="entry name" value="HTH_TETR_2"/>
    <property type="match status" value="1"/>
</dbReference>